<keyword evidence="4" id="KW-1185">Reference proteome</keyword>
<dbReference type="EMBL" id="OX459122">
    <property type="protein sequence ID" value="CAI9106310.1"/>
    <property type="molecule type" value="Genomic_DNA"/>
</dbReference>
<reference evidence="3" key="1">
    <citation type="submission" date="2023-03" db="EMBL/GenBank/DDBJ databases">
        <authorList>
            <person name="Julca I."/>
        </authorList>
    </citation>
    <scope>NUCLEOTIDE SEQUENCE</scope>
</reference>
<feature type="compositionally biased region" description="Polar residues" evidence="2">
    <location>
        <begin position="559"/>
        <end position="568"/>
    </location>
</feature>
<evidence type="ECO:0000256" key="1">
    <source>
        <dbReference type="SAM" id="Coils"/>
    </source>
</evidence>
<accession>A0AAV1DEU6</accession>
<feature type="compositionally biased region" description="Basic and acidic residues" evidence="2">
    <location>
        <begin position="476"/>
        <end position="486"/>
    </location>
</feature>
<name>A0AAV1DEU6_OLDCO</name>
<feature type="coiled-coil region" evidence="1">
    <location>
        <begin position="378"/>
        <end position="447"/>
    </location>
</feature>
<feature type="region of interest" description="Disordered" evidence="2">
    <location>
        <begin position="558"/>
        <end position="594"/>
    </location>
</feature>
<dbReference type="PANTHER" id="PTHR35468:SF1">
    <property type="entry name" value="MYOSIN-LIKE PROTEIN"/>
    <property type="match status" value="1"/>
</dbReference>
<proteinExistence type="predicted"/>
<dbReference type="AlphaFoldDB" id="A0AAV1DEU6"/>
<sequence>MSSTATPVARRRPKWHPIQPPPPSPKILNLPRRIRHRKYLKKAAGKPSSSTSTNPLLGVNQSNFNYYYYETRKGKLERLFGEEREFSRTDGADVPIVLLNSSASASSSSLSTGRRDRVEKEEEEFAEEKWKFQAEILRAECNFLRLEREVALKKLGRDKVKMERILKSTIQTLISGRKKIFEGANVGAVLEEEIEDLASKLMELQRNSGMKDNLELKSCSNFDKKTCLLQRRLAEIGGFSDENYVKELQDLADSRLSMNMSHDSGNLNCDSGSMSKHESVEVESLRKKVEGLSKNMLQRIEEDIDSILSTTANSSVASSASTKRIEYQESAFPRGQLFQESISREDVRCTGRCKAIVRKIVEQVRAETEQWSQMQEMLRQVRAEIDELQVSRKFWEDRALNSENEVQRLQSAVEEWKEKALASETKANELEKNLSKMKGEVAKLTAEGIEQGQVTINTKKENHYTRDIECTKESIKDKGKGDENHHQIMPSAYPPVPMSLGKQLEKEKIMLRRLKEKYREYDKGNRHEISTDRRRTSRTFKSGLANLPLRDIGNLSPLIKQNSKTGSSPLVKHKSKVIDLSHTSNEHQATEKSL</sequence>
<feature type="compositionally biased region" description="Basic and acidic residues" evidence="2">
    <location>
        <begin position="576"/>
        <end position="594"/>
    </location>
</feature>
<dbReference type="Proteomes" id="UP001161247">
    <property type="component" value="Chromosome 5"/>
</dbReference>
<protein>
    <submittedName>
        <fullName evidence="3">OLC1v1005439C1</fullName>
    </submittedName>
</protein>
<gene>
    <name evidence="3" type="ORF">OLC1_LOCUS14825</name>
</gene>
<evidence type="ECO:0000313" key="3">
    <source>
        <dbReference type="EMBL" id="CAI9106310.1"/>
    </source>
</evidence>
<dbReference type="PANTHER" id="PTHR35468">
    <property type="entry name" value="MYOSIN-LIKE PROTEIN"/>
    <property type="match status" value="1"/>
</dbReference>
<organism evidence="3 4">
    <name type="scientific">Oldenlandia corymbosa var. corymbosa</name>
    <dbReference type="NCBI Taxonomy" id="529605"/>
    <lineage>
        <taxon>Eukaryota</taxon>
        <taxon>Viridiplantae</taxon>
        <taxon>Streptophyta</taxon>
        <taxon>Embryophyta</taxon>
        <taxon>Tracheophyta</taxon>
        <taxon>Spermatophyta</taxon>
        <taxon>Magnoliopsida</taxon>
        <taxon>eudicotyledons</taxon>
        <taxon>Gunneridae</taxon>
        <taxon>Pentapetalae</taxon>
        <taxon>asterids</taxon>
        <taxon>lamiids</taxon>
        <taxon>Gentianales</taxon>
        <taxon>Rubiaceae</taxon>
        <taxon>Rubioideae</taxon>
        <taxon>Spermacoceae</taxon>
        <taxon>Hedyotis-Oldenlandia complex</taxon>
        <taxon>Oldenlandia</taxon>
    </lineage>
</organism>
<keyword evidence="1" id="KW-0175">Coiled coil</keyword>
<feature type="region of interest" description="Disordered" evidence="2">
    <location>
        <begin position="476"/>
        <end position="498"/>
    </location>
</feature>
<evidence type="ECO:0000313" key="4">
    <source>
        <dbReference type="Proteomes" id="UP001161247"/>
    </source>
</evidence>
<evidence type="ECO:0000256" key="2">
    <source>
        <dbReference type="SAM" id="MobiDB-lite"/>
    </source>
</evidence>
<feature type="region of interest" description="Disordered" evidence="2">
    <location>
        <begin position="1"/>
        <end position="32"/>
    </location>
</feature>